<dbReference type="PANTHER" id="PTHR42698:SF1">
    <property type="entry name" value="GTPASE ERA, MITOCHONDRIAL"/>
    <property type="match status" value="1"/>
</dbReference>
<evidence type="ECO:0000256" key="1">
    <source>
        <dbReference type="ARBA" id="ARBA00007921"/>
    </source>
</evidence>
<keyword evidence="6" id="KW-0963">Cytoplasm</keyword>
<gene>
    <name evidence="6" type="primary">era</name>
    <name evidence="11" type="ORF">DFP90_104164</name>
</gene>
<dbReference type="CDD" id="cd04163">
    <property type="entry name" value="Era"/>
    <property type="match status" value="1"/>
</dbReference>
<comment type="similarity">
    <text evidence="1 6 7 8">Belongs to the TRAFAC class TrmE-Era-EngA-EngB-Septin-like GTPase superfamily. Era GTPase family.</text>
</comment>
<evidence type="ECO:0000256" key="7">
    <source>
        <dbReference type="PROSITE-ProRule" id="PRU01050"/>
    </source>
</evidence>
<dbReference type="EMBL" id="QRDW01000004">
    <property type="protein sequence ID" value="RED50892.1"/>
    <property type="molecule type" value="Genomic_DNA"/>
</dbReference>
<keyword evidence="6" id="KW-0699">rRNA-binding</keyword>
<feature type="binding site" evidence="6">
    <location>
        <begin position="63"/>
        <end position="67"/>
    </location>
    <ligand>
        <name>GTP</name>
        <dbReference type="ChEBI" id="CHEBI:37565"/>
    </ligand>
</feature>
<dbReference type="GO" id="GO:0005829">
    <property type="term" value="C:cytosol"/>
    <property type="evidence" value="ECO:0007669"/>
    <property type="project" value="TreeGrafter"/>
</dbReference>
<evidence type="ECO:0000259" key="10">
    <source>
        <dbReference type="PROSITE" id="PS51713"/>
    </source>
</evidence>
<dbReference type="NCBIfam" id="TIGR00231">
    <property type="entry name" value="small_GTP"/>
    <property type="match status" value="1"/>
</dbReference>
<protein>
    <recommendedName>
        <fullName evidence="2 6">GTPase Era</fullName>
    </recommendedName>
</protein>
<evidence type="ECO:0000256" key="8">
    <source>
        <dbReference type="RuleBase" id="RU003761"/>
    </source>
</evidence>
<keyword evidence="6" id="KW-0690">Ribosome biogenesis</keyword>
<dbReference type="GO" id="GO:0043024">
    <property type="term" value="F:ribosomal small subunit binding"/>
    <property type="evidence" value="ECO:0007669"/>
    <property type="project" value="TreeGrafter"/>
</dbReference>
<dbReference type="Gene3D" id="3.30.300.20">
    <property type="match status" value="1"/>
</dbReference>
<dbReference type="HAMAP" id="MF_00367">
    <property type="entry name" value="GTPase_Era"/>
    <property type="match status" value="1"/>
</dbReference>
<dbReference type="GO" id="GO:0003924">
    <property type="term" value="F:GTPase activity"/>
    <property type="evidence" value="ECO:0007669"/>
    <property type="project" value="UniProtKB-UniRule"/>
</dbReference>
<reference evidence="11 12" key="1">
    <citation type="submission" date="2018-07" db="EMBL/GenBank/DDBJ databases">
        <title>Genomic Encyclopedia of Type Strains, Phase III (KMG-III): the genomes of soil and plant-associated and newly described type strains.</title>
        <authorList>
            <person name="Whitman W."/>
        </authorList>
    </citation>
    <scope>NUCLEOTIDE SEQUENCE [LARGE SCALE GENOMIC DNA]</scope>
    <source>
        <strain evidence="11 12">CECT 8488</strain>
    </source>
</reference>
<evidence type="ECO:0000256" key="2">
    <source>
        <dbReference type="ARBA" id="ARBA00020484"/>
    </source>
</evidence>
<dbReference type="InterPro" id="IPR027417">
    <property type="entry name" value="P-loop_NTPase"/>
</dbReference>
<comment type="function">
    <text evidence="6">An essential GTPase that binds both GDP and GTP, with rapid nucleotide exchange. Plays a role in 16S rRNA processing and 30S ribosomal subunit biogenesis and possibly also in cell cycle regulation and energy metabolism.</text>
</comment>
<feature type="region of interest" description="G4" evidence="7">
    <location>
        <begin position="125"/>
        <end position="128"/>
    </location>
</feature>
<accession>A0A3D9HN11</accession>
<evidence type="ECO:0000256" key="3">
    <source>
        <dbReference type="ARBA" id="ARBA00022741"/>
    </source>
</evidence>
<dbReference type="GO" id="GO:0070181">
    <property type="term" value="F:small ribosomal subunit rRNA binding"/>
    <property type="evidence" value="ECO:0007669"/>
    <property type="project" value="UniProtKB-UniRule"/>
</dbReference>
<dbReference type="Gene3D" id="3.40.50.300">
    <property type="entry name" value="P-loop containing nucleotide triphosphate hydrolases"/>
    <property type="match status" value="1"/>
</dbReference>
<evidence type="ECO:0000256" key="6">
    <source>
        <dbReference type="HAMAP-Rule" id="MF_00367"/>
    </source>
</evidence>
<feature type="region of interest" description="G5" evidence="7">
    <location>
        <begin position="154"/>
        <end position="156"/>
    </location>
</feature>
<keyword evidence="6" id="KW-1003">Cell membrane</keyword>
<evidence type="ECO:0000256" key="4">
    <source>
        <dbReference type="ARBA" id="ARBA00022884"/>
    </source>
</evidence>
<keyword evidence="5 6" id="KW-0342">GTP-binding</keyword>
<sequence>MTMPDNMRSGFVALIGAPNAGKSTLLNRFVGAKVSIVTHKVQTTRTRVLGVALAGDAQIVFVDTPGIFTPKRRLDRAMVAAAWEGVNDSDLTVLLIDAEGGLRPDVQNIVDGLAKSNKKAVLALNKIDAVKREDLLALAAKLNESGVFTDTFMISALKGDGTKDLLEHLSNAMKPGPWMFPEEQLTDMPMMLLSAEITREKLFLNVHQELPYELTVETETWENFKDGSVKIEQTIYVSRESQRAIILGKGGQRVKRIGAAAREELQEMLERRVHLMLYVKVRENWSDDPSRYKLWNLDYNA</sequence>
<keyword evidence="4 6" id="KW-0694">RNA-binding</keyword>
<dbReference type="PROSITE" id="PS50823">
    <property type="entry name" value="KH_TYPE_2"/>
    <property type="match status" value="1"/>
</dbReference>
<feature type="region of interest" description="G2" evidence="7">
    <location>
        <begin position="42"/>
        <end position="46"/>
    </location>
</feature>
<dbReference type="NCBIfam" id="TIGR00436">
    <property type="entry name" value="era"/>
    <property type="match status" value="1"/>
</dbReference>
<evidence type="ECO:0000256" key="5">
    <source>
        <dbReference type="ARBA" id="ARBA00023134"/>
    </source>
</evidence>
<dbReference type="InterPro" id="IPR005225">
    <property type="entry name" value="Small_GTP-bd"/>
</dbReference>
<dbReference type="InterPro" id="IPR006073">
    <property type="entry name" value="GTP-bd"/>
</dbReference>
<dbReference type="GO" id="GO:0000028">
    <property type="term" value="P:ribosomal small subunit assembly"/>
    <property type="evidence" value="ECO:0007669"/>
    <property type="project" value="TreeGrafter"/>
</dbReference>
<dbReference type="GO" id="GO:0005886">
    <property type="term" value="C:plasma membrane"/>
    <property type="evidence" value="ECO:0007669"/>
    <property type="project" value="UniProtKB-SubCell"/>
</dbReference>
<feature type="binding site" evidence="6">
    <location>
        <begin position="125"/>
        <end position="128"/>
    </location>
    <ligand>
        <name>GTP</name>
        <dbReference type="ChEBI" id="CHEBI:37565"/>
    </ligand>
</feature>
<comment type="subcellular location">
    <subcellularLocation>
        <location evidence="6">Cytoplasm</location>
    </subcellularLocation>
    <subcellularLocation>
        <location evidence="6">Cell membrane</location>
        <topology evidence="6">Peripheral membrane protein</topology>
    </subcellularLocation>
</comment>
<dbReference type="SUPFAM" id="SSF52540">
    <property type="entry name" value="P-loop containing nucleoside triphosphate hydrolases"/>
    <property type="match status" value="1"/>
</dbReference>
<evidence type="ECO:0000259" key="9">
    <source>
        <dbReference type="PROSITE" id="PS50823"/>
    </source>
</evidence>
<dbReference type="InterPro" id="IPR005662">
    <property type="entry name" value="GTPase_Era-like"/>
</dbReference>
<proteinExistence type="inferred from homology"/>
<organism evidence="11 12">
    <name type="scientific">Aestuariispira insulae</name>
    <dbReference type="NCBI Taxonomy" id="1461337"/>
    <lineage>
        <taxon>Bacteria</taxon>
        <taxon>Pseudomonadati</taxon>
        <taxon>Pseudomonadota</taxon>
        <taxon>Alphaproteobacteria</taxon>
        <taxon>Rhodospirillales</taxon>
        <taxon>Kiloniellaceae</taxon>
        <taxon>Aestuariispira</taxon>
    </lineage>
</organism>
<comment type="caution">
    <text evidence="11">The sequence shown here is derived from an EMBL/GenBank/DDBJ whole genome shotgun (WGS) entry which is preliminary data.</text>
</comment>
<dbReference type="Pfam" id="PF01926">
    <property type="entry name" value="MMR_HSR1"/>
    <property type="match status" value="1"/>
</dbReference>
<dbReference type="InterPro" id="IPR004044">
    <property type="entry name" value="KH_dom_type_2"/>
</dbReference>
<feature type="domain" description="Era-type G" evidence="10">
    <location>
        <begin position="8"/>
        <end position="176"/>
    </location>
</feature>
<dbReference type="Proteomes" id="UP000256845">
    <property type="component" value="Unassembled WGS sequence"/>
</dbReference>
<dbReference type="NCBIfam" id="NF000908">
    <property type="entry name" value="PRK00089.1"/>
    <property type="match status" value="1"/>
</dbReference>
<feature type="domain" description="KH type-2" evidence="9">
    <location>
        <begin position="206"/>
        <end position="283"/>
    </location>
</feature>
<evidence type="ECO:0000313" key="12">
    <source>
        <dbReference type="Proteomes" id="UP000256845"/>
    </source>
</evidence>
<dbReference type="InterPro" id="IPR009019">
    <property type="entry name" value="KH_sf_prok-type"/>
</dbReference>
<dbReference type="GO" id="GO:0005525">
    <property type="term" value="F:GTP binding"/>
    <property type="evidence" value="ECO:0007669"/>
    <property type="project" value="UniProtKB-UniRule"/>
</dbReference>
<dbReference type="PROSITE" id="PS51713">
    <property type="entry name" value="G_ERA"/>
    <property type="match status" value="1"/>
</dbReference>
<dbReference type="InterPro" id="IPR015946">
    <property type="entry name" value="KH_dom-like_a/b"/>
</dbReference>
<dbReference type="SUPFAM" id="SSF54814">
    <property type="entry name" value="Prokaryotic type KH domain (KH-domain type II)"/>
    <property type="match status" value="1"/>
</dbReference>
<feature type="binding site" evidence="6">
    <location>
        <begin position="16"/>
        <end position="23"/>
    </location>
    <ligand>
        <name>GTP</name>
        <dbReference type="ChEBI" id="CHEBI:37565"/>
    </ligand>
</feature>
<comment type="subunit">
    <text evidence="6">Monomer.</text>
</comment>
<keyword evidence="6" id="KW-0472">Membrane</keyword>
<keyword evidence="3 6" id="KW-0547">Nucleotide-binding</keyword>
<keyword evidence="12" id="KW-1185">Reference proteome</keyword>
<dbReference type="AlphaFoldDB" id="A0A3D9HN11"/>
<dbReference type="Pfam" id="PF07650">
    <property type="entry name" value="KH_2"/>
    <property type="match status" value="1"/>
</dbReference>
<dbReference type="PANTHER" id="PTHR42698">
    <property type="entry name" value="GTPASE ERA"/>
    <property type="match status" value="1"/>
</dbReference>
<feature type="region of interest" description="G3" evidence="7">
    <location>
        <begin position="63"/>
        <end position="66"/>
    </location>
</feature>
<name>A0A3D9HN11_9PROT</name>
<evidence type="ECO:0000313" key="11">
    <source>
        <dbReference type="EMBL" id="RED50892.1"/>
    </source>
</evidence>
<dbReference type="CDD" id="cd22534">
    <property type="entry name" value="KH-II_Era"/>
    <property type="match status" value="1"/>
</dbReference>
<feature type="region of interest" description="G1" evidence="7">
    <location>
        <begin position="16"/>
        <end position="23"/>
    </location>
</feature>
<dbReference type="InterPro" id="IPR030388">
    <property type="entry name" value="G_ERA_dom"/>
</dbReference>